<sequence>YRLFTGQAVNMNKSAVFFSRNTPLTLQHSICSTLNGITAHRSTRYLGLPLGIGKSKKE</sequence>
<comment type="caution">
    <text evidence="1">The sequence shown here is derived from an EMBL/GenBank/DDBJ whole genome shotgun (WGS) entry which is preliminary data.</text>
</comment>
<reference evidence="1" key="1">
    <citation type="submission" date="2019-12" db="EMBL/GenBank/DDBJ databases">
        <authorList>
            <person name="Scholes J."/>
        </authorList>
    </citation>
    <scope>NUCLEOTIDE SEQUENCE</scope>
</reference>
<dbReference type="AlphaFoldDB" id="A0A9N7R0S9"/>
<dbReference type="OrthoDB" id="512555at2759"/>
<keyword evidence="2" id="KW-1185">Reference proteome</keyword>
<protein>
    <submittedName>
        <fullName evidence="1">Uncharacterized protein</fullName>
    </submittedName>
</protein>
<proteinExistence type="predicted"/>
<evidence type="ECO:0000313" key="1">
    <source>
        <dbReference type="EMBL" id="CAA0807102.1"/>
    </source>
</evidence>
<accession>A0A9N7R0S9</accession>
<feature type="non-terminal residue" evidence="1">
    <location>
        <position position="1"/>
    </location>
</feature>
<dbReference type="EMBL" id="CACSLK010000984">
    <property type="protein sequence ID" value="CAA0807102.1"/>
    <property type="molecule type" value="Genomic_DNA"/>
</dbReference>
<gene>
    <name evidence="1" type="ORF">SHERM_09969</name>
</gene>
<organism evidence="1 2">
    <name type="scientific">Striga hermonthica</name>
    <name type="common">Purple witchweed</name>
    <name type="synonym">Buchnera hermonthica</name>
    <dbReference type="NCBI Taxonomy" id="68872"/>
    <lineage>
        <taxon>Eukaryota</taxon>
        <taxon>Viridiplantae</taxon>
        <taxon>Streptophyta</taxon>
        <taxon>Embryophyta</taxon>
        <taxon>Tracheophyta</taxon>
        <taxon>Spermatophyta</taxon>
        <taxon>Magnoliopsida</taxon>
        <taxon>eudicotyledons</taxon>
        <taxon>Gunneridae</taxon>
        <taxon>Pentapetalae</taxon>
        <taxon>asterids</taxon>
        <taxon>lamiids</taxon>
        <taxon>Lamiales</taxon>
        <taxon>Orobanchaceae</taxon>
        <taxon>Buchnereae</taxon>
        <taxon>Striga</taxon>
    </lineage>
</organism>
<evidence type="ECO:0000313" key="2">
    <source>
        <dbReference type="Proteomes" id="UP001153555"/>
    </source>
</evidence>
<name>A0A9N7R0S9_STRHE</name>
<dbReference type="Proteomes" id="UP001153555">
    <property type="component" value="Unassembled WGS sequence"/>
</dbReference>
<feature type="non-terminal residue" evidence="1">
    <location>
        <position position="58"/>
    </location>
</feature>